<name>A0A2P2JTM5_RHIMU</name>
<accession>A0A2P2JTM5</accession>
<reference evidence="1" key="1">
    <citation type="submission" date="2018-02" db="EMBL/GenBank/DDBJ databases">
        <title>Rhizophora mucronata_Transcriptome.</title>
        <authorList>
            <person name="Meera S.P."/>
            <person name="Sreeshan A."/>
            <person name="Augustine A."/>
        </authorList>
    </citation>
    <scope>NUCLEOTIDE SEQUENCE</scope>
    <source>
        <tissue evidence="1">Leaf</tissue>
    </source>
</reference>
<dbReference type="AlphaFoldDB" id="A0A2P2JTM5"/>
<proteinExistence type="predicted"/>
<sequence>MGGLERGKTVQETELIFIFRFFKSLSGSFLADSSHSYDFLSLTSLPFFSSPQDTKTVVFTYNQTHVLPINTRACFSLSHKGRERRERNLEFEEVLGVGGSVKIQIKN</sequence>
<dbReference type="EMBL" id="GGEC01016307">
    <property type="protein sequence ID" value="MBW96790.1"/>
    <property type="molecule type" value="Transcribed_RNA"/>
</dbReference>
<evidence type="ECO:0000313" key="1">
    <source>
        <dbReference type="EMBL" id="MBW96790.1"/>
    </source>
</evidence>
<protein>
    <submittedName>
        <fullName evidence="1">Uncharacterized protein</fullName>
    </submittedName>
</protein>
<organism evidence="1">
    <name type="scientific">Rhizophora mucronata</name>
    <name type="common">Asiatic mangrove</name>
    <dbReference type="NCBI Taxonomy" id="61149"/>
    <lineage>
        <taxon>Eukaryota</taxon>
        <taxon>Viridiplantae</taxon>
        <taxon>Streptophyta</taxon>
        <taxon>Embryophyta</taxon>
        <taxon>Tracheophyta</taxon>
        <taxon>Spermatophyta</taxon>
        <taxon>Magnoliopsida</taxon>
        <taxon>eudicotyledons</taxon>
        <taxon>Gunneridae</taxon>
        <taxon>Pentapetalae</taxon>
        <taxon>rosids</taxon>
        <taxon>fabids</taxon>
        <taxon>Malpighiales</taxon>
        <taxon>Rhizophoraceae</taxon>
        <taxon>Rhizophora</taxon>
    </lineage>
</organism>